<feature type="region of interest" description="Disordered" evidence="1">
    <location>
        <begin position="21"/>
        <end position="42"/>
    </location>
</feature>
<evidence type="ECO:0000313" key="3">
    <source>
        <dbReference type="Proteomes" id="UP000198460"/>
    </source>
</evidence>
<organism evidence="2 3">
    <name type="scientific">Burkholderia singularis</name>
    <dbReference type="NCBI Taxonomy" id="1503053"/>
    <lineage>
        <taxon>Bacteria</taxon>
        <taxon>Pseudomonadati</taxon>
        <taxon>Pseudomonadota</taxon>
        <taxon>Betaproteobacteria</taxon>
        <taxon>Burkholderiales</taxon>
        <taxon>Burkholderiaceae</taxon>
        <taxon>Burkholderia</taxon>
        <taxon>pseudomallei group</taxon>
    </lineage>
</organism>
<evidence type="ECO:0000313" key="2">
    <source>
        <dbReference type="EMBL" id="SMF99752.1"/>
    </source>
</evidence>
<dbReference type="EMBL" id="FXAN01000044">
    <property type="protein sequence ID" value="SMF99752.1"/>
    <property type="molecule type" value="Genomic_DNA"/>
</dbReference>
<evidence type="ECO:0000256" key="1">
    <source>
        <dbReference type="SAM" id="MobiDB-lite"/>
    </source>
</evidence>
<dbReference type="Proteomes" id="UP000198460">
    <property type="component" value="Unassembled WGS sequence"/>
</dbReference>
<reference evidence="2 3" key="1">
    <citation type="submission" date="2017-04" db="EMBL/GenBank/DDBJ databases">
        <authorList>
            <person name="Afonso C.L."/>
            <person name="Miller P.J."/>
            <person name="Scott M.A."/>
            <person name="Spackman E."/>
            <person name="Goraichik I."/>
            <person name="Dimitrov K.M."/>
            <person name="Suarez D.L."/>
            <person name="Swayne D.E."/>
        </authorList>
    </citation>
    <scope>NUCLEOTIDE SEQUENCE [LARGE SCALE GENOMIC DNA]</scope>
    <source>
        <strain evidence="2">LMG 28154</strain>
    </source>
</reference>
<gene>
    <name evidence="2" type="ORF">BSIN_2938</name>
</gene>
<dbReference type="AlphaFoldDB" id="A0A238H3E6"/>
<sequence length="42" mass="4348">MAVRLPAHGACVSMLDLALHGRPRGENGVNPPPVSASKGRVE</sequence>
<protein>
    <submittedName>
        <fullName evidence="2">Uncharacterized protein</fullName>
    </submittedName>
</protein>
<accession>A0A238H3E6</accession>
<proteinExistence type="predicted"/>
<name>A0A238H3E6_9BURK</name>